<evidence type="ECO:0008006" key="4">
    <source>
        <dbReference type="Google" id="ProtNLM"/>
    </source>
</evidence>
<name>B0SV68_CAUSK</name>
<dbReference type="InterPro" id="IPR027587">
    <property type="entry name" value="TrbK"/>
</dbReference>
<keyword evidence="2" id="KW-0812">Transmembrane</keyword>
<feature type="region of interest" description="Disordered" evidence="1">
    <location>
        <begin position="80"/>
        <end position="129"/>
    </location>
</feature>
<feature type="transmembrane region" description="Helical" evidence="2">
    <location>
        <begin position="6"/>
        <end position="24"/>
    </location>
</feature>
<accession>B0SV68</accession>
<protein>
    <recommendedName>
        <fullName evidence="4">Conjugal transfer protein TrbK</fullName>
    </recommendedName>
</protein>
<dbReference type="Pfam" id="PF20084">
    <property type="entry name" value="TrbK"/>
    <property type="match status" value="1"/>
</dbReference>
<gene>
    <name evidence="3" type="ordered locus">Caul_3832</name>
</gene>
<reference evidence="3" key="1">
    <citation type="submission" date="2008-01" db="EMBL/GenBank/DDBJ databases">
        <title>Complete sequence of chromosome of Caulobacter sp. K31.</title>
        <authorList>
            <consortium name="US DOE Joint Genome Institute"/>
            <person name="Copeland A."/>
            <person name="Lucas S."/>
            <person name="Lapidus A."/>
            <person name="Barry K."/>
            <person name="Glavina del Rio T."/>
            <person name="Dalin E."/>
            <person name="Tice H."/>
            <person name="Pitluck S."/>
            <person name="Bruce D."/>
            <person name="Goodwin L."/>
            <person name="Thompson L.S."/>
            <person name="Brettin T."/>
            <person name="Detter J.C."/>
            <person name="Han C."/>
            <person name="Schmutz J."/>
            <person name="Larimer F."/>
            <person name="Land M."/>
            <person name="Hauser L."/>
            <person name="Kyrpides N."/>
            <person name="Kim E."/>
            <person name="Stephens C."/>
            <person name="Richardson P."/>
        </authorList>
    </citation>
    <scope>NUCLEOTIDE SEQUENCE [LARGE SCALE GENOMIC DNA]</scope>
    <source>
        <strain evidence="3">K31</strain>
    </source>
</reference>
<dbReference type="EMBL" id="CP000927">
    <property type="protein sequence ID" value="ABZ72958.1"/>
    <property type="molecule type" value="Genomic_DNA"/>
</dbReference>
<dbReference type="NCBIfam" id="TIGR04360">
    <property type="entry name" value="other_trbK"/>
    <property type="match status" value="1"/>
</dbReference>
<evidence type="ECO:0000256" key="1">
    <source>
        <dbReference type="SAM" id="MobiDB-lite"/>
    </source>
</evidence>
<keyword evidence="2" id="KW-0472">Membrane</keyword>
<sequence>MDGKMFARLGAVVFVAVAITATVVEMNRKEEPPLYRSLGQAATASPDPLRDELIRCTMIGEAGTRDPSCLRAWAENRQRFLAPGSRPAERLPTPATQTPRSPQPPAAAIDADPIRKEAMPLAAPQPEAR</sequence>
<dbReference type="STRING" id="366602.Caul_3832"/>
<dbReference type="HOGENOM" id="CLU_159824_0_0_5"/>
<dbReference type="AlphaFoldDB" id="B0SV68"/>
<proteinExistence type="predicted"/>
<evidence type="ECO:0000313" key="3">
    <source>
        <dbReference type="EMBL" id="ABZ72958.1"/>
    </source>
</evidence>
<organism evidence="3">
    <name type="scientific">Caulobacter sp. (strain K31)</name>
    <dbReference type="NCBI Taxonomy" id="366602"/>
    <lineage>
        <taxon>Bacteria</taxon>
        <taxon>Pseudomonadati</taxon>
        <taxon>Pseudomonadota</taxon>
        <taxon>Alphaproteobacteria</taxon>
        <taxon>Caulobacterales</taxon>
        <taxon>Caulobacteraceae</taxon>
        <taxon>Caulobacter</taxon>
    </lineage>
</organism>
<dbReference type="KEGG" id="cak:Caul_3832"/>
<dbReference type="OrthoDB" id="9815800at2"/>
<keyword evidence="2" id="KW-1133">Transmembrane helix</keyword>
<evidence type="ECO:0000256" key="2">
    <source>
        <dbReference type="SAM" id="Phobius"/>
    </source>
</evidence>
<dbReference type="eggNOG" id="ENOG5032T5X">
    <property type="taxonomic scope" value="Bacteria"/>
</dbReference>